<comment type="caution">
    <text evidence="1">The sequence shown here is derived from an EMBL/GenBank/DDBJ whole genome shotgun (WGS) entry which is preliminary data.</text>
</comment>
<organism evidence="1 2">
    <name type="scientific">Penicillium argentinense</name>
    <dbReference type="NCBI Taxonomy" id="1131581"/>
    <lineage>
        <taxon>Eukaryota</taxon>
        <taxon>Fungi</taxon>
        <taxon>Dikarya</taxon>
        <taxon>Ascomycota</taxon>
        <taxon>Pezizomycotina</taxon>
        <taxon>Eurotiomycetes</taxon>
        <taxon>Eurotiomycetidae</taxon>
        <taxon>Eurotiales</taxon>
        <taxon>Aspergillaceae</taxon>
        <taxon>Penicillium</taxon>
    </lineage>
</organism>
<dbReference type="AlphaFoldDB" id="A0A9W9KA31"/>
<evidence type="ECO:0000313" key="1">
    <source>
        <dbReference type="EMBL" id="KAJ5098565.1"/>
    </source>
</evidence>
<dbReference type="RefSeq" id="XP_056474219.1">
    <property type="nucleotide sequence ID" value="XM_056618060.1"/>
</dbReference>
<gene>
    <name evidence="1" type="ORF">N7532_005566</name>
</gene>
<reference evidence="1" key="2">
    <citation type="journal article" date="2023" name="IMA Fungus">
        <title>Comparative genomic study of the Penicillium genus elucidates a diverse pangenome and 15 lateral gene transfer events.</title>
        <authorList>
            <person name="Petersen C."/>
            <person name="Sorensen T."/>
            <person name="Nielsen M.R."/>
            <person name="Sondergaard T.E."/>
            <person name="Sorensen J.L."/>
            <person name="Fitzpatrick D.A."/>
            <person name="Frisvad J.C."/>
            <person name="Nielsen K.L."/>
        </authorList>
    </citation>
    <scope>NUCLEOTIDE SEQUENCE</scope>
    <source>
        <strain evidence="1">IBT 30761</strain>
    </source>
</reference>
<dbReference type="Proteomes" id="UP001149074">
    <property type="component" value="Unassembled WGS sequence"/>
</dbReference>
<dbReference type="PANTHER" id="PTHR47256:SF10">
    <property type="entry name" value="ZN(II)2CYS6 TRANSCRIPTION FACTOR (EUROFUNG)"/>
    <property type="match status" value="1"/>
</dbReference>
<dbReference type="EMBL" id="JAPQKI010000005">
    <property type="protein sequence ID" value="KAJ5098565.1"/>
    <property type="molecule type" value="Genomic_DNA"/>
</dbReference>
<dbReference type="PANTHER" id="PTHR47256">
    <property type="entry name" value="ZN(II)2CYS6 TRANSCRIPTION FACTOR (EUROFUNG)-RELATED"/>
    <property type="match status" value="1"/>
</dbReference>
<sequence>MEQVLTITAWGIFSLNLQMSMKMQKIVNLALPVSKVHVGGDHELDWTPYPRSNQISYVTKPAHLPRVRQGPTELTYIMLHLQEFLYDKTMSFQTLFAEVENPYNPLRWWLAGWPDASKTGKEPIPQFLVLRIKFLQATMNLLEMLMERDQQSSMINQLRQTWCQQAEEMAQCLHIYRQSFGLRHIPSQVVDAVQTALPVLVHRLEDADDNRGVYRTLAFWNSPELEDSTSRRNHLQDSIVVTKRGGETAHSGYRDP</sequence>
<dbReference type="GeneID" id="81357039"/>
<reference evidence="1" key="1">
    <citation type="submission" date="2022-11" db="EMBL/GenBank/DDBJ databases">
        <authorList>
            <person name="Petersen C."/>
        </authorList>
    </citation>
    <scope>NUCLEOTIDE SEQUENCE</scope>
    <source>
        <strain evidence="1">IBT 30761</strain>
    </source>
</reference>
<name>A0A9W9KA31_9EURO</name>
<accession>A0A9W9KA31</accession>
<evidence type="ECO:0000313" key="2">
    <source>
        <dbReference type="Proteomes" id="UP001149074"/>
    </source>
</evidence>
<dbReference type="OrthoDB" id="2593732at2759"/>
<keyword evidence="2" id="KW-1185">Reference proteome</keyword>
<protein>
    <submittedName>
        <fullName evidence="1">Uncharacterized protein</fullName>
    </submittedName>
</protein>
<proteinExistence type="predicted"/>
<dbReference type="InterPro" id="IPR053187">
    <property type="entry name" value="Notoamide_regulator"/>
</dbReference>